<evidence type="ECO:0000256" key="1">
    <source>
        <dbReference type="ARBA" id="ARBA00000822"/>
    </source>
</evidence>
<evidence type="ECO:0000313" key="11">
    <source>
        <dbReference type="EMBL" id="KAF9509607.1"/>
    </source>
</evidence>
<dbReference type="CDD" id="cd00598">
    <property type="entry name" value="GH18_chitinase-like"/>
    <property type="match status" value="1"/>
</dbReference>
<reference evidence="11" key="1">
    <citation type="journal article" date="2020" name="Nat. Commun.">
        <title>Large-scale genome sequencing of mycorrhizal fungi provides insights into the early evolution of symbiotic traits.</title>
        <authorList>
            <person name="Miyauchi S."/>
            <person name="Kiss E."/>
            <person name="Kuo A."/>
            <person name="Drula E."/>
            <person name="Kohler A."/>
            <person name="Sanchez-Garcia M."/>
            <person name="Morin E."/>
            <person name="Andreopoulos B."/>
            <person name="Barry K.W."/>
            <person name="Bonito G."/>
            <person name="Buee M."/>
            <person name="Carver A."/>
            <person name="Chen C."/>
            <person name="Cichocki N."/>
            <person name="Clum A."/>
            <person name="Culley D."/>
            <person name="Crous P.W."/>
            <person name="Fauchery L."/>
            <person name="Girlanda M."/>
            <person name="Hayes R.D."/>
            <person name="Keri Z."/>
            <person name="LaButti K."/>
            <person name="Lipzen A."/>
            <person name="Lombard V."/>
            <person name="Magnuson J."/>
            <person name="Maillard F."/>
            <person name="Murat C."/>
            <person name="Nolan M."/>
            <person name="Ohm R.A."/>
            <person name="Pangilinan J."/>
            <person name="Pereira M.F."/>
            <person name="Perotto S."/>
            <person name="Peter M."/>
            <person name="Pfister S."/>
            <person name="Riley R."/>
            <person name="Sitrit Y."/>
            <person name="Stielow J.B."/>
            <person name="Szollosi G."/>
            <person name="Zifcakova L."/>
            <person name="Stursova M."/>
            <person name="Spatafora J.W."/>
            <person name="Tedersoo L."/>
            <person name="Vaario L.M."/>
            <person name="Yamada A."/>
            <person name="Yan M."/>
            <person name="Wang P."/>
            <person name="Xu J."/>
            <person name="Bruns T."/>
            <person name="Baldrian P."/>
            <person name="Vilgalys R."/>
            <person name="Dunand C."/>
            <person name="Henrissat B."/>
            <person name="Grigoriev I.V."/>
            <person name="Hibbett D."/>
            <person name="Nagy L.G."/>
            <person name="Martin F.M."/>
        </authorList>
    </citation>
    <scope>NUCLEOTIDE SEQUENCE</scope>
    <source>
        <strain evidence="11">UP504</strain>
    </source>
</reference>
<evidence type="ECO:0000256" key="2">
    <source>
        <dbReference type="ARBA" id="ARBA00022801"/>
    </source>
</evidence>
<protein>
    <submittedName>
        <fullName evidence="11">Glycoside hydrolase family 18 protein</fullName>
    </submittedName>
</protein>
<evidence type="ECO:0000313" key="12">
    <source>
        <dbReference type="Proteomes" id="UP000886523"/>
    </source>
</evidence>
<dbReference type="InterPro" id="IPR017853">
    <property type="entry name" value="GH"/>
</dbReference>
<dbReference type="EMBL" id="MU129032">
    <property type="protein sequence ID" value="KAF9509607.1"/>
    <property type="molecule type" value="Genomic_DNA"/>
</dbReference>
<keyword evidence="6" id="KW-0624">Polysaccharide degradation</keyword>
<comment type="catalytic activity">
    <reaction evidence="1">
        <text>Random endo-hydrolysis of N-acetyl-beta-D-glucosaminide (1-&gt;4)-beta-linkages in chitin and chitodextrins.</text>
        <dbReference type="EC" id="3.2.1.14"/>
    </reaction>
</comment>
<keyword evidence="12" id="KW-1185">Reference proteome</keyword>
<dbReference type="InterPro" id="IPR001579">
    <property type="entry name" value="Glyco_hydro_18_chit_AS"/>
</dbReference>
<evidence type="ECO:0000256" key="6">
    <source>
        <dbReference type="ARBA" id="ARBA00023326"/>
    </source>
</evidence>
<dbReference type="PROSITE" id="PS51910">
    <property type="entry name" value="GH18_2"/>
    <property type="match status" value="1"/>
</dbReference>
<dbReference type="Proteomes" id="UP000886523">
    <property type="component" value="Unassembled WGS sequence"/>
</dbReference>
<sequence length="335" mass="36058">MRAVSLFAAGTTILAALVQGIPLERAPDGTTPHFVVYHNAWVSGQTGPPDVSKISGFNTFILSFLLLRGPVDQATQWASLSSDTQISTKNKYAAAGIKLMVSAFGATDTPASAGADPTRTANSMASWVKKNHLDGIDVDFEDFEAINAADGRGEKWLITFTRTLRNALPVGQYLITHAPLAPWFSPKYTAGAYTKVHKEVGSLIDWYNIQFYNQACGPFGSDYTNCRGLLTKSSATYPKTSVFEISATAGVPLNKIVIGKPGTKRDANTGYIDPNTLAGCMSQGTAKGWNGGAMAWQFPNADADWIRTVAAKHGLFNPLLFPASVPWVWTQVSSR</sequence>
<dbReference type="InterPro" id="IPR001223">
    <property type="entry name" value="Glyco_hydro18_cat"/>
</dbReference>
<keyword evidence="2 7" id="KW-0378">Hydrolase</keyword>
<dbReference type="AlphaFoldDB" id="A0A9P6APL3"/>
<dbReference type="GO" id="GO:0000272">
    <property type="term" value="P:polysaccharide catabolic process"/>
    <property type="evidence" value="ECO:0007669"/>
    <property type="project" value="UniProtKB-KW"/>
</dbReference>
<keyword evidence="4" id="KW-0119">Carbohydrate metabolism</keyword>
<name>A0A9P6APL3_9AGAM</name>
<proteinExistence type="inferred from homology"/>
<dbReference type="GO" id="GO:0008843">
    <property type="term" value="F:endochitinase activity"/>
    <property type="evidence" value="ECO:0007669"/>
    <property type="project" value="UniProtKB-EC"/>
</dbReference>
<dbReference type="PROSITE" id="PS01095">
    <property type="entry name" value="GH18_1"/>
    <property type="match status" value="1"/>
</dbReference>
<dbReference type="SUPFAM" id="SSF51445">
    <property type="entry name" value="(Trans)glycosidases"/>
    <property type="match status" value="1"/>
</dbReference>
<feature type="signal peptide" evidence="9">
    <location>
        <begin position="1"/>
        <end position="20"/>
    </location>
</feature>
<dbReference type="OrthoDB" id="3012298at2759"/>
<evidence type="ECO:0000256" key="9">
    <source>
        <dbReference type="SAM" id="SignalP"/>
    </source>
</evidence>
<comment type="similarity">
    <text evidence="8">Belongs to the glycosyl hydrolase 18 family.</text>
</comment>
<evidence type="ECO:0000259" key="10">
    <source>
        <dbReference type="PROSITE" id="PS51910"/>
    </source>
</evidence>
<accession>A0A9P6APL3</accession>
<evidence type="ECO:0000256" key="3">
    <source>
        <dbReference type="ARBA" id="ARBA00023024"/>
    </source>
</evidence>
<feature type="domain" description="GH18" evidence="10">
    <location>
        <begin position="32"/>
        <end position="316"/>
    </location>
</feature>
<dbReference type="Pfam" id="PF00704">
    <property type="entry name" value="Glyco_hydro_18"/>
    <property type="match status" value="1"/>
</dbReference>
<dbReference type="GO" id="GO:0006032">
    <property type="term" value="P:chitin catabolic process"/>
    <property type="evidence" value="ECO:0007669"/>
    <property type="project" value="UniProtKB-KW"/>
</dbReference>
<evidence type="ECO:0000256" key="5">
    <source>
        <dbReference type="ARBA" id="ARBA00023295"/>
    </source>
</evidence>
<keyword evidence="9" id="KW-0732">Signal</keyword>
<gene>
    <name evidence="11" type="ORF">BS47DRAFT_1365164</name>
</gene>
<keyword evidence="5 7" id="KW-0326">Glycosidase</keyword>
<comment type="caution">
    <text evidence="11">The sequence shown here is derived from an EMBL/GenBank/DDBJ whole genome shotgun (WGS) entry which is preliminary data.</text>
</comment>
<organism evidence="11 12">
    <name type="scientific">Hydnum rufescens UP504</name>
    <dbReference type="NCBI Taxonomy" id="1448309"/>
    <lineage>
        <taxon>Eukaryota</taxon>
        <taxon>Fungi</taxon>
        <taxon>Dikarya</taxon>
        <taxon>Basidiomycota</taxon>
        <taxon>Agaricomycotina</taxon>
        <taxon>Agaricomycetes</taxon>
        <taxon>Cantharellales</taxon>
        <taxon>Hydnaceae</taxon>
        <taxon>Hydnum</taxon>
    </lineage>
</organism>
<evidence type="ECO:0000256" key="4">
    <source>
        <dbReference type="ARBA" id="ARBA00023277"/>
    </source>
</evidence>
<dbReference type="Gene3D" id="3.20.20.80">
    <property type="entry name" value="Glycosidases"/>
    <property type="match status" value="1"/>
</dbReference>
<feature type="chain" id="PRO_5040492291" evidence="9">
    <location>
        <begin position="21"/>
        <end position="335"/>
    </location>
</feature>
<evidence type="ECO:0000256" key="7">
    <source>
        <dbReference type="RuleBase" id="RU000489"/>
    </source>
</evidence>
<evidence type="ECO:0000256" key="8">
    <source>
        <dbReference type="RuleBase" id="RU004453"/>
    </source>
</evidence>
<keyword evidence="3" id="KW-0146">Chitin degradation</keyword>